<gene>
    <name evidence="2" type="ORF">E2493_16560</name>
</gene>
<dbReference type="RefSeq" id="WP_225421541.1">
    <property type="nucleotide sequence ID" value="NZ_SPDV01000037.1"/>
</dbReference>
<sequence length="150" mass="15714">MASTLSLPREAGPILGRAALYAANIGALTGGWLADMNKTHMYNPRWTPHAKFHDGITISVATLGGAAGLYFLVRRPFGHSADTAVAALLPAIIFGSQAAAFLFPGAEGLEVEAPEMVPKFAGVWINELPVALAGLALAGLGYVLMKRNRS</sequence>
<organism evidence="2 3">
    <name type="scientific">Sphingomonas parva</name>
    <dbReference type="NCBI Taxonomy" id="2555898"/>
    <lineage>
        <taxon>Bacteria</taxon>
        <taxon>Pseudomonadati</taxon>
        <taxon>Pseudomonadota</taxon>
        <taxon>Alphaproteobacteria</taxon>
        <taxon>Sphingomonadales</taxon>
        <taxon>Sphingomonadaceae</taxon>
        <taxon>Sphingomonas</taxon>
    </lineage>
</organism>
<dbReference type="Pfam" id="PF20345">
    <property type="entry name" value="DUF6640"/>
    <property type="match status" value="1"/>
</dbReference>
<evidence type="ECO:0008006" key="4">
    <source>
        <dbReference type="Google" id="ProtNLM"/>
    </source>
</evidence>
<keyword evidence="1" id="KW-0472">Membrane</keyword>
<feature type="transmembrane region" description="Helical" evidence="1">
    <location>
        <begin position="54"/>
        <end position="73"/>
    </location>
</feature>
<keyword evidence="1" id="KW-0812">Transmembrane</keyword>
<feature type="transmembrane region" description="Helical" evidence="1">
    <location>
        <begin position="123"/>
        <end position="145"/>
    </location>
</feature>
<evidence type="ECO:0000313" key="3">
    <source>
        <dbReference type="Proteomes" id="UP000298213"/>
    </source>
</evidence>
<name>A0A4Y8ZM96_9SPHN</name>
<keyword evidence="3" id="KW-1185">Reference proteome</keyword>
<dbReference type="EMBL" id="SPDV01000037">
    <property type="protein sequence ID" value="TFI57121.1"/>
    <property type="molecule type" value="Genomic_DNA"/>
</dbReference>
<dbReference type="AlphaFoldDB" id="A0A4Y8ZM96"/>
<evidence type="ECO:0000313" key="2">
    <source>
        <dbReference type="EMBL" id="TFI57121.1"/>
    </source>
</evidence>
<dbReference type="InterPro" id="IPR046580">
    <property type="entry name" value="DUF6640"/>
</dbReference>
<feature type="transmembrane region" description="Helical" evidence="1">
    <location>
        <begin position="85"/>
        <end position="103"/>
    </location>
</feature>
<evidence type="ECO:0000256" key="1">
    <source>
        <dbReference type="SAM" id="Phobius"/>
    </source>
</evidence>
<accession>A0A4Y8ZM96</accession>
<comment type="caution">
    <text evidence="2">The sequence shown here is derived from an EMBL/GenBank/DDBJ whole genome shotgun (WGS) entry which is preliminary data.</text>
</comment>
<feature type="transmembrane region" description="Helical" evidence="1">
    <location>
        <begin position="14"/>
        <end position="34"/>
    </location>
</feature>
<keyword evidence="1" id="KW-1133">Transmembrane helix</keyword>
<proteinExistence type="predicted"/>
<protein>
    <recommendedName>
        <fullName evidence="4">Acetyltransferase</fullName>
    </recommendedName>
</protein>
<dbReference type="Proteomes" id="UP000298213">
    <property type="component" value="Unassembled WGS sequence"/>
</dbReference>
<reference evidence="2 3" key="1">
    <citation type="submission" date="2019-03" db="EMBL/GenBank/DDBJ databases">
        <title>Genome sequence of Sphingomonas sp. 17J27-24.</title>
        <authorList>
            <person name="Kim M."/>
            <person name="Maeng S."/>
            <person name="Sathiyaraj S."/>
        </authorList>
    </citation>
    <scope>NUCLEOTIDE SEQUENCE [LARGE SCALE GENOMIC DNA]</scope>
    <source>
        <strain evidence="2 3">17J27-24</strain>
    </source>
</reference>